<feature type="compositionally biased region" description="Low complexity" evidence="5">
    <location>
        <begin position="11"/>
        <end position="21"/>
    </location>
</feature>
<protein>
    <submittedName>
        <fullName evidence="8">RNase adapter RapZ</fullName>
    </submittedName>
</protein>
<proteinExistence type="inferred from homology"/>
<dbReference type="HAMAP" id="MF_00636">
    <property type="entry name" value="RapZ_like"/>
    <property type="match status" value="1"/>
</dbReference>
<dbReference type="Pfam" id="PF03668">
    <property type="entry name" value="RapZ-like_N"/>
    <property type="match status" value="1"/>
</dbReference>
<sequence length="304" mass="33713">MTAHPREDSSEPSTSHSIESEPVLVTGMSGAGLSSAARVLEDLGWYVSQNLPAELMVELVELCRRDDSPVDKLAMVTDVRSRGFHGGLQQVLDELRDKGINPTVLFMDARDDMLIRRFDTVRRTHPLQGSDTLSMGIEREREALTGIKERADVVINTSDLSVHDLRRAIESSFATIDNMRQHVTVQSFGFKNGAPSDADLVVDVRFLPNPYWEPNLRPFRGTDKPVSDYVLAQPAAREFIDNFVSMFSTMVGGYRREGKSFITVAVGCTGGHHRSVAVATEIARQLDEIDGLDVSVNHRDICRG</sequence>
<feature type="domain" description="RapZ C-terminal" evidence="7">
    <location>
        <begin position="182"/>
        <end position="301"/>
    </location>
</feature>
<comment type="caution">
    <text evidence="4">Lacks conserved residue(s) required for the propagation of feature annotation.</text>
</comment>
<dbReference type="RefSeq" id="WP_198735969.1">
    <property type="nucleotide sequence ID" value="NZ_JAEIOT010000007.1"/>
</dbReference>
<feature type="domain" description="RapZ-like N-terminal" evidence="6">
    <location>
        <begin position="23"/>
        <end position="175"/>
    </location>
</feature>
<organism evidence="8 9">
    <name type="scientific">Corynebacterium marambiense</name>
    <dbReference type="NCBI Taxonomy" id="2765364"/>
    <lineage>
        <taxon>Bacteria</taxon>
        <taxon>Bacillati</taxon>
        <taxon>Actinomycetota</taxon>
        <taxon>Actinomycetes</taxon>
        <taxon>Mycobacteriales</taxon>
        <taxon>Corynebacteriaceae</taxon>
        <taxon>Corynebacterium</taxon>
    </lineage>
</organism>
<dbReference type="Pfam" id="PF22740">
    <property type="entry name" value="PapZ_C"/>
    <property type="match status" value="1"/>
</dbReference>
<dbReference type="InterPro" id="IPR027417">
    <property type="entry name" value="P-loop_NTPase"/>
</dbReference>
<keyword evidence="1 4" id="KW-0547">Nucleotide-binding</keyword>
<dbReference type="EMBL" id="JAEIOT010000007">
    <property type="protein sequence ID" value="MBI9000525.1"/>
    <property type="molecule type" value="Genomic_DNA"/>
</dbReference>
<dbReference type="InterPro" id="IPR053930">
    <property type="entry name" value="RapZ-like_N"/>
</dbReference>
<evidence type="ECO:0000256" key="1">
    <source>
        <dbReference type="ARBA" id="ARBA00022741"/>
    </source>
</evidence>
<keyword evidence="2 4" id="KW-0067">ATP-binding</keyword>
<reference evidence="8 9" key="1">
    <citation type="submission" date="2020-12" db="EMBL/GenBank/DDBJ databases">
        <title>Genome public.</title>
        <authorList>
            <person name="Sun Q."/>
        </authorList>
    </citation>
    <scope>NUCLEOTIDE SEQUENCE [LARGE SCALE GENOMIC DNA]</scope>
    <source>
        <strain evidence="8 9">CCM 8864</strain>
    </source>
</reference>
<keyword evidence="3 4" id="KW-0342">GTP-binding</keyword>
<dbReference type="NCBIfam" id="NF003828">
    <property type="entry name" value="PRK05416.1"/>
    <property type="match status" value="1"/>
</dbReference>
<dbReference type="Proteomes" id="UP000625574">
    <property type="component" value="Unassembled WGS sequence"/>
</dbReference>
<evidence type="ECO:0000259" key="7">
    <source>
        <dbReference type="Pfam" id="PF22740"/>
    </source>
</evidence>
<dbReference type="PIRSF" id="PIRSF005052">
    <property type="entry name" value="P-loopkin"/>
    <property type="match status" value="1"/>
</dbReference>
<dbReference type="InterPro" id="IPR005337">
    <property type="entry name" value="RapZ-like"/>
</dbReference>
<accession>A0ABS0VUT5</accession>
<evidence type="ECO:0000259" key="6">
    <source>
        <dbReference type="Pfam" id="PF03668"/>
    </source>
</evidence>
<dbReference type="InterPro" id="IPR053931">
    <property type="entry name" value="RapZ_C"/>
</dbReference>
<feature type="region of interest" description="Disordered" evidence="5">
    <location>
        <begin position="1"/>
        <end position="21"/>
    </location>
</feature>
<evidence type="ECO:0000313" key="8">
    <source>
        <dbReference type="EMBL" id="MBI9000525.1"/>
    </source>
</evidence>
<gene>
    <name evidence="8" type="primary">rapZ</name>
    <name evidence="8" type="ORF">JDV76_06025</name>
</gene>
<evidence type="ECO:0000256" key="2">
    <source>
        <dbReference type="ARBA" id="ARBA00022840"/>
    </source>
</evidence>
<evidence type="ECO:0000256" key="3">
    <source>
        <dbReference type="ARBA" id="ARBA00023134"/>
    </source>
</evidence>
<evidence type="ECO:0000256" key="5">
    <source>
        <dbReference type="SAM" id="MobiDB-lite"/>
    </source>
</evidence>
<comment type="caution">
    <text evidence="8">The sequence shown here is derived from an EMBL/GenBank/DDBJ whole genome shotgun (WGS) entry which is preliminary data.</text>
</comment>
<evidence type="ECO:0000256" key="4">
    <source>
        <dbReference type="HAMAP-Rule" id="MF_00636"/>
    </source>
</evidence>
<feature type="binding site" evidence="4">
    <location>
        <begin position="78"/>
        <end position="81"/>
    </location>
    <ligand>
        <name>GTP</name>
        <dbReference type="ChEBI" id="CHEBI:37565"/>
    </ligand>
</feature>
<dbReference type="SUPFAM" id="SSF52540">
    <property type="entry name" value="P-loop containing nucleoside triphosphate hydrolases"/>
    <property type="match status" value="1"/>
</dbReference>
<dbReference type="PANTHER" id="PTHR30448">
    <property type="entry name" value="RNASE ADAPTER PROTEIN RAPZ"/>
    <property type="match status" value="1"/>
</dbReference>
<keyword evidence="9" id="KW-1185">Reference proteome</keyword>
<name>A0ABS0VUT5_9CORY</name>
<dbReference type="PANTHER" id="PTHR30448:SF0">
    <property type="entry name" value="RNASE ADAPTER PROTEIN RAPZ"/>
    <property type="match status" value="1"/>
</dbReference>
<evidence type="ECO:0000313" key="9">
    <source>
        <dbReference type="Proteomes" id="UP000625574"/>
    </source>
</evidence>